<reference evidence="2" key="1">
    <citation type="submission" date="2021-06" db="EMBL/GenBank/DDBJ databases">
        <authorList>
            <person name="Kallberg Y."/>
            <person name="Tangrot J."/>
            <person name="Rosling A."/>
        </authorList>
    </citation>
    <scope>NUCLEOTIDE SEQUENCE</scope>
    <source>
        <strain evidence="2">IN212</strain>
    </source>
</reference>
<dbReference type="EMBL" id="CAJVPZ010037653">
    <property type="protein sequence ID" value="CAG8754027.1"/>
    <property type="molecule type" value="Genomic_DNA"/>
</dbReference>
<comment type="caution">
    <text evidence="2">The sequence shown here is derived from an EMBL/GenBank/DDBJ whole genome shotgun (WGS) entry which is preliminary data.</text>
</comment>
<accession>A0A9N9IW28</accession>
<dbReference type="Proteomes" id="UP000789396">
    <property type="component" value="Unassembled WGS sequence"/>
</dbReference>
<organism evidence="2 3">
    <name type="scientific">Racocetra fulgida</name>
    <dbReference type="NCBI Taxonomy" id="60492"/>
    <lineage>
        <taxon>Eukaryota</taxon>
        <taxon>Fungi</taxon>
        <taxon>Fungi incertae sedis</taxon>
        <taxon>Mucoromycota</taxon>
        <taxon>Glomeromycotina</taxon>
        <taxon>Glomeromycetes</taxon>
        <taxon>Diversisporales</taxon>
        <taxon>Gigasporaceae</taxon>
        <taxon>Racocetra</taxon>
    </lineage>
</organism>
<name>A0A9N9IW28_9GLOM</name>
<keyword evidence="3" id="KW-1185">Reference proteome</keyword>
<dbReference type="InterPro" id="IPR053958">
    <property type="entry name" value="HMGCR/SNAP/NPC1-like_SSD"/>
</dbReference>
<feature type="non-terminal residue" evidence="2">
    <location>
        <position position="1"/>
    </location>
</feature>
<dbReference type="PANTHER" id="PTHR45727:SF2">
    <property type="entry name" value="NPC INTRACELLULAR CHOLESTEROL TRANSPORTER 1"/>
    <property type="match status" value="1"/>
</dbReference>
<dbReference type="Pfam" id="PF12349">
    <property type="entry name" value="Sterol-sensing"/>
    <property type="match status" value="1"/>
</dbReference>
<dbReference type="PROSITE" id="PS50156">
    <property type="entry name" value="SSD"/>
    <property type="match status" value="1"/>
</dbReference>
<feature type="domain" description="SSD" evidence="1">
    <location>
        <begin position="59"/>
        <end position="106"/>
    </location>
</feature>
<dbReference type="AlphaFoldDB" id="A0A9N9IW28"/>
<dbReference type="InterPro" id="IPR000731">
    <property type="entry name" value="SSD"/>
</dbReference>
<dbReference type="GO" id="GO:0016020">
    <property type="term" value="C:membrane"/>
    <property type="evidence" value="ECO:0007669"/>
    <property type="project" value="TreeGrafter"/>
</dbReference>
<feature type="non-terminal residue" evidence="2">
    <location>
        <position position="132"/>
    </location>
</feature>
<proteinExistence type="predicted"/>
<evidence type="ECO:0000313" key="2">
    <source>
        <dbReference type="EMBL" id="CAG8754027.1"/>
    </source>
</evidence>
<sequence>DLCFHPNGDVFIVQSVAGYWQSNFNNFKEEIWEDDFVIEGENDVDVTDIRISFSTEVFIQFLVLAVGVDNIFILNHEFERLTLRSGGDESVEERIAKTLGRMGPNVKRQEDDRMDCFPCIKIENTPETIDRE</sequence>
<protein>
    <submittedName>
        <fullName evidence="2">6142_t:CDS:1</fullName>
    </submittedName>
</protein>
<dbReference type="OrthoDB" id="6510177at2759"/>
<dbReference type="GO" id="GO:0015918">
    <property type="term" value="P:sterol transport"/>
    <property type="evidence" value="ECO:0007669"/>
    <property type="project" value="TreeGrafter"/>
</dbReference>
<dbReference type="PANTHER" id="PTHR45727">
    <property type="entry name" value="NPC INTRACELLULAR CHOLESTEROL TRANSPORTER 1"/>
    <property type="match status" value="1"/>
</dbReference>
<gene>
    <name evidence="2" type="ORF">RFULGI_LOCUS13813</name>
</gene>
<evidence type="ECO:0000313" key="3">
    <source>
        <dbReference type="Proteomes" id="UP000789396"/>
    </source>
</evidence>
<evidence type="ECO:0000259" key="1">
    <source>
        <dbReference type="PROSITE" id="PS50156"/>
    </source>
</evidence>
<dbReference type="GO" id="GO:0032934">
    <property type="term" value="F:sterol binding"/>
    <property type="evidence" value="ECO:0007669"/>
    <property type="project" value="TreeGrafter"/>
</dbReference>